<accession>E0SQB4</accession>
<comment type="subunit">
    <text evidence="9">Monomer.</text>
</comment>
<comment type="domain">
    <text evidence="9">Introduction of positive supercoils requires the cooperation of both domains. The helicase-like domain probably does not directly unwind DNA, but more likely acts by driving ATP-dependent conformational changes within the whole enzyme. A beta hairpin in the 'latch' region of the N-terminal domain plays a regulatory role in the enzyme, repressing topoisomerase activity in the absence of ATP and preventing the enzyme from acting as an ATP-independent relaxing enzyme; it also helps to coordinate nucleotide hydrolysis by the ATPase domain with the supercoiling activity of the topoisomerase domain.</text>
</comment>
<comment type="similarity">
    <text evidence="8 9">In the N-terminal section; belongs to the DEAD box helicase family. DDVD subfamily.</text>
</comment>
<dbReference type="HOGENOM" id="CLU_002886_0_0_2"/>
<dbReference type="SUPFAM" id="SSF56712">
    <property type="entry name" value="Prokaryotic type I DNA topoisomerase"/>
    <property type="match status" value="1"/>
</dbReference>
<feature type="domain" description="Topo IA-type catalytic" evidence="13">
    <location>
        <begin position="787"/>
        <end position="1198"/>
    </location>
</feature>
<evidence type="ECO:0000313" key="15">
    <source>
        <dbReference type="Proteomes" id="UP000001304"/>
    </source>
</evidence>
<dbReference type="InterPro" id="IPR011545">
    <property type="entry name" value="DEAD/DEAH_box_helicase_dom"/>
</dbReference>
<feature type="active site" description="O-(5'-phospho-DNA)-tyrosine intermediate" evidence="9">
    <location>
        <position position="936"/>
    </location>
</feature>
<evidence type="ECO:0000256" key="2">
    <source>
        <dbReference type="ARBA" id="ARBA00022490"/>
    </source>
</evidence>
<dbReference type="InterPro" id="IPR013824">
    <property type="entry name" value="Topo_IA_cen_sub1"/>
</dbReference>
<dbReference type="InterPro" id="IPR013826">
    <property type="entry name" value="Topo_IA_cen_sub3"/>
</dbReference>
<dbReference type="InterPro" id="IPR003601">
    <property type="entry name" value="Topo_IA_2"/>
</dbReference>
<dbReference type="Gene3D" id="2.60.510.20">
    <property type="match status" value="1"/>
</dbReference>
<dbReference type="GO" id="GO:0008270">
    <property type="term" value="F:zinc ion binding"/>
    <property type="evidence" value="ECO:0007669"/>
    <property type="project" value="UniProtKB-UniRule"/>
</dbReference>
<dbReference type="Pfam" id="PF00270">
    <property type="entry name" value="DEAD"/>
    <property type="match status" value="1"/>
</dbReference>
<keyword evidence="5 9" id="KW-0799">Topoisomerase</keyword>
<dbReference type="GO" id="GO:0006265">
    <property type="term" value="P:DNA topological change"/>
    <property type="evidence" value="ECO:0007669"/>
    <property type="project" value="UniProtKB-UniRule"/>
</dbReference>
<evidence type="ECO:0000256" key="7">
    <source>
        <dbReference type="ARBA" id="ARBA00023235"/>
    </source>
</evidence>
<dbReference type="PROSITE" id="PS50880">
    <property type="entry name" value="TOPRIM"/>
    <property type="match status" value="1"/>
</dbReference>
<proteinExistence type="inferred from homology"/>
<dbReference type="AlphaFoldDB" id="E0SQB4"/>
<keyword evidence="15" id="KW-1185">Reference proteome</keyword>
<keyword evidence="6 9" id="KW-0238">DNA-binding</keyword>
<dbReference type="Pfam" id="PF01751">
    <property type="entry name" value="Toprim"/>
    <property type="match status" value="1"/>
</dbReference>
<comment type="catalytic activity">
    <reaction evidence="9 10">
        <text>ATP + H2O = ADP + phosphate + H(+)</text>
        <dbReference type="Rhea" id="RHEA:13065"/>
        <dbReference type="ChEBI" id="CHEBI:15377"/>
        <dbReference type="ChEBI" id="CHEBI:15378"/>
        <dbReference type="ChEBI" id="CHEBI:30616"/>
        <dbReference type="ChEBI" id="CHEBI:43474"/>
        <dbReference type="ChEBI" id="CHEBI:456216"/>
    </reaction>
</comment>
<dbReference type="GO" id="GO:0005524">
    <property type="term" value="F:ATP binding"/>
    <property type="evidence" value="ECO:0007669"/>
    <property type="project" value="UniProtKB-UniRule"/>
</dbReference>
<organism evidence="14 15">
    <name type="scientific">Ignisphaera aggregans (strain DSM 17230 / JCM 13409 / AQ1.S1)</name>
    <dbReference type="NCBI Taxonomy" id="583356"/>
    <lineage>
        <taxon>Archaea</taxon>
        <taxon>Thermoproteota</taxon>
        <taxon>Thermoprotei</taxon>
        <taxon>Desulfurococcales</taxon>
        <taxon>Desulfurococcaceae</taxon>
        <taxon>Ignisphaera</taxon>
    </lineage>
</organism>
<comment type="cofactor">
    <cofactor evidence="9">
        <name>Zn(2+)</name>
        <dbReference type="ChEBI" id="CHEBI:29105"/>
    </cofactor>
    <text evidence="9">Binds 1 or 2 zinc ions per subunit.</text>
</comment>
<keyword evidence="9 10" id="KW-0547">Nucleotide-binding</keyword>
<dbReference type="InterPro" id="IPR005736">
    <property type="entry name" value="Reverse_gyrase"/>
</dbReference>
<evidence type="ECO:0000313" key="14">
    <source>
        <dbReference type="EMBL" id="ADM27064.1"/>
    </source>
</evidence>
<dbReference type="InterPro" id="IPR013497">
    <property type="entry name" value="Topo_IA_cen"/>
</dbReference>
<gene>
    <name evidence="9" type="primary">rgy</name>
    <name evidence="14" type="ordered locus">Igag_0215</name>
</gene>
<comment type="subcellular location">
    <subcellularLocation>
        <location evidence="1 9">Cytoplasm</location>
    </subcellularLocation>
</comment>
<evidence type="ECO:0000256" key="10">
    <source>
        <dbReference type="RuleBase" id="RU004026"/>
    </source>
</evidence>
<evidence type="ECO:0000256" key="8">
    <source>
        <dbReference type="ARBA" id="ARBA00043976"/>
    </source>
</evidence>
<dbReference type="Proteomes" id="UP000001304">
    <property type="component" value="Chromosome"/>
</dbReference>
<name>E0SQB4_IGNAA</name>
<protein>
    <recommendedName>
        <fullName evidence="9 10">Reverse gyrase</fullName>
        <ecNumber evidence="9">5.6.2.-</ecNumber>
    </recommendedName>
</protein>
<keyword evidence="2 9" id="KW-0963">Cytoplasm</keyword>
<keyword evidence="4 9" id="KW-0862">Zinc</keyword>
<dbReference type="Pfam" id="PF01131">
    <property type="entry name" value="Topoisom_bac"/>
    <property type="match status" value="1"/>
</dbReference>
<evidence type="ECO:0000259" key="12">
    <source>
        <dbReference type="PROSITE" id="PS51192"/>
    </source>
</evidence>
<dbReference type="PROSITE" id="PS51192">
    <property type="entry name" value="HELICASE_ATP_BIND_1"/>
    <property type="match status" value="1"/>
</dbReference>
<dbReference type="PROSITE" id="PS52037">
    <property type="entry name" value="ZF_RG_C"/>
    <property type="match status" value="1"/>
</dbReference>
<dbReference type="GO" id="GO:0160097">
    <property type="term" value="F:reverse gyrase activity"/>
    <property type="evidence" value="ECO:0007669"/>
    <property type="project" value="UniProtKB-UniRule"/>
</dbReference>
<dbReference type="NCBIfam" id="TIGR01054">
    <property type="entry name" value="rgy"/>
    <property type="match status" value="1"/>
</dbReference>
<dbReference type="SMART" id="SM00487">
    <property type="entry name" value="DEXDc"/>
    <property type="match status" value="1"/>
</dbReference>
<dbReference type="PRINTS" id="PR00417">
    <property type="entry name" value="PRTPISMRASEI"/>
</dbReference>
<comment type="function">
    <text evidence="10">Modifies the topological state of DNA by introducing positive supercoils in an ATP-dependent process, increasing the linking number in steps of +1. Binds to single-stranded DNA, transiently cleaves and then rejoins the ends, introducing a positive supercoil in the process. The scissile phosphodiester is attacked by the catalytic tyrosine of the enzyme, resulting in the formation of a DNA-(5'-phosphotyrosyl)-enzyme intermediate. Involved in rewinding DNA strands in regions of the chromosome that have opened up to allow replication, transcription, DNA repair and/or for DNA protection.</text>
</comment>
<feature type="binding site" evidence="9">
    <location>
        <position position="68"/>
    </location>
    <ligand>
        <name>ATP</name>
        <dbReference type="ChEBI" id="CHEBI:30616"/>
    </ligand>
</feature>
<comment type="miscellaneous">
    <text evidence="9">This enzyme is the only unique feature of hyperthermophilic bacteria/archaea known and seems to be essential for adaptation to life at high temperatures. It may play a role in stabilization of DNA at high temperatures.</text>
</comment>
<keyword evidence="3 9" id="KW-0863">Zinc-finger</keyword>
<dbReference type="HAMAP" id="MF_01125">
    <property type="entry name" value="Reverse_gyrase"/>
    <property type="match status" value="1"/>
</dbReference>
<dbReference type="GO" id="GO:0006260">
    <property type="term" value="P:DNA replication"/>
    <property type="evidence" value="ECO:0007669"/>
    <property type="project" value="UniProtKB-UniRule"/>
</dbReference>
<reference evidence="14 15" key="1">
    <citation type="journal article" date="2010" name="Stand. Genomic Sci.">
        <title>Complete genome sequence of Ignisphaera aggregans type strain (AQ1.S1).</title>
        <authorList>
            <person name="Goker M."/>
            <person name="Held B."/>
            <person name="Lapidus A."/>
            <person name="Nolan M."/>
            <person name="Spring S."/>
            <person name="Yasawong M."/>
            <person name="Lucas S."/>
            <person name="Glavina Del Rio T."/>
            <person name="Tice H."/>
            <person name="Cheng J.F."/>
            <person name="Goodwin L."/>
            <person name="Tapia R."/>
            <person name="Pitluck S."/>
            <person name="Liolios K."/>
            <person name="Ivanova N."/>
            <person name="Mavromatis K."/>
            <person name="Mikhailova N."/>
            <person name="Pati A."/>
            <person name="Chen A."/>
            <person name="Palaniappan K."/>
            <person name="Brambilla E."/>
            <person name="Land M."/>
            <person name="Hauser L."/>
            <person name="Chang Y.J."/>
            <person name="Jeffries C.D."/>
            <person name="Brettin T."/>
            <person name="Detter J.C."/>
            <person name="Han C."/>
            <person name="Rohde M."/>
            <person name="Sikorski J."/>
            <person name="Woyke T."/>
            <person name="Bristow J."/>
            <person name="Eisen J.A."/>
            <person name="Markowitz V."/>
            <person name="Hugenholtz P."/>
            <person name="Kyrpides N.C."/>
            <person name="Klenk H.P."/>
        </authorList>
    </citation>
    <scope>NUCLEOTIDE SEQUENCE [LARGE SCALE GENOMIC DNA]</scope>
    <source>
        <strain evidence="15">DSM 17230 / JCM 13409 / AQ1.S1</strain>
    </source>
</reference>
<evidence type="ECO:0000256" key="1">
    <source>
        <dbReference type="ARBA" id="ARBA00004496"/>
    </source>
</evidence>
<dbReference type="InterPro" id="IPR003602">
    <property type="entry name" value="Topo_IA_DNA-bd_dom"/>
</dbReference>
<keyword evidence="9 10" id="KW-0067">ATP-binding</keyword>
<dbReference type="Gene3D" id="1.10.460.10">
    <property type="entry name" value="Topoisomerase I, domain 2"/>
    <property type="match status" value="1"/>
</dbReference>
<evidence type="ECO:0000256" key="3">
    <source>
        <dbReference type="ARBA" id="ARBA00022771"/>
    </source>
</evidence>
<keyword evidence="7 9" id="KW-0413">Isomerase</keyword>
<keyword evidence="9 10" id="KW-0479">Metal-binding</keyword>
<dbReference type="CDD" id="cd00186">
    <property type="entry name" value="TOP1Ac"/>
    <property type="match status" value="1"/>
</dbReference>
<dbReference type="SUPFAM" id="SSF52540">
    <property type="entry name" value="P-loop containing nucleoside triphosphate hydrolases"/>
    <property type="match status" value="2"/>
</dbReference>
<dbReference type="GO" id="GO:0016887">
    <property type="term" value="F:ATP hydrolysis activity"/>
    <property type="evidence" value="ECO:0007669"/>
    <property type="project" value="RHEA"/>
</dbReference>
<dbReference type="PANTHER" id="PTHR43505">
    <property type="entry name" value="REVERSE GYRASE"/>
    <property type="match status" value="1"/>
</dbReference>
<dbReference type="SMART" id="SM00437">
    <property type="entry name" value="TOP1Ac"/>
    <property type="match status" value="1"/>
</dbReference>
<dbReference type="KEGG" id="iag:Igag_0215"/>
<comment type="similarity">
    <text evidence="9">In the C-terminal section; belongs to the type IA topoisomerase family.</text>
</comment>
<dbReference type="SMART" id="SM00436">
    <property type="entry name" value="TOP1Bc"/>
    <property type="match status" value="1"/>
</dbReference>
<sequence>MTLAIYRHGCPYCGSSIYVGEDSWSCENCEMINRFRHGNSYVDVWFKEIRDFIEFFRMATGFSPWSLQTYWIKRLLSGESFAMVAPTGIGKSTLLGVYALYRAYFYRSKIYIITPTREIAKQFYSKISEYLRTISKNFHGADKLRIIFYDSSSKNHKDILKLINENMFDILITSSSFLSRHHVIVDSSKIDIVIADDLDSIMRNSKSVDRVLKILGFDEKIVNLAMELVKLKQSFYVAKLAKSQESVENIRRKIIEMEAILKNEVAKRNTQLVVASATGRSAGMKALILKELLGFDSGAIFEYWRNIVDIYSQIDDKMMIYIKEIIEKMKSGIIFVSSPYKDYIDVIVKKLMDMNIKVAVVKSGNKAVDKFRRGEVDVLIGSSSYYGILVRGLDEPQRIKFVIFIGLPQIMKELWNSLSNIRLLYMIAKCLNEQGIDLSNDIKTLINIIQSSSPAQLILLSKALNGREYPNDLRDKVEELAKIRDRVYEEAKKFLDTNGKLVINNYGILVKLGHRYVILKPDPYTYIQASGRCSRLFNGIKTFGVSIVFENYKELIELMEKKMKRFVDGFRFINLSDADIDEYVLRAESTRSLNFSGDGTIDIRKGISTALIIVESPTKAKTIASMFGKPAKKVYGNVIVYESIIPISRDKVYVSMIVATLGHITDLVTDEGLYGVRVNNDRYIPIYDFITKCRRCGAQIVGIYDECPYCNSIDVQSSNTIYNVLKKLALEVDNIFIATDPDTEGEKIAFDIYNLLYPINKNLFRIEFREITKNAVLEALKNPRRIDIKRVKAQMTRRIIDRWIGFELSMVLQDKFNKPWLGAGRVQSPVLLWVARRYKEYIDSIGYILYCDLYGYKIKIYLGNNVDRNYVEKIMDRISNEGLEVKDVEIIERTIQPPPPFTTDSLLYEASNKYGYSASKIMAIAQSLFEQGLITYHRTDSTRISSLGLSIAREALAKENLLEYYVPRQWNVENNAEDAHEAIRPTNPINADELIELIMRGELGIITRISDDHLKIYDLIYRRFLASQMKPARVLVLRANIGIDKYFTNIEAIIDIIEKGFMSIYPLKIYPDLRNLEKTTFIKPNKIFVKKGSAIGLYRVADLIRMLKEKGIGRPSTYAKAIDNNIRHGYIILSKKVKATIPTKLGKEISEIIEQRYINLVGDKVTYELEREIDLIERGLRDMNYVLNRVRQAIDIIINTEGNNIIQLFSDTETVNISDNRVELISSE</sequence>
<dbReference type="InterPro" id="IPR027417">
    <property type="entry name" value="P-loop_NTPase"/>
</dbReference>
<dbReference type="GO" id="GO:0005737">
    <property type="term" value="C:cytoplasm"/>
    <property type="evidence" value="ECO:0007669"/>
    <property type="project" value="UniProtKB-SubCell"/>
</dbReference>
<dbReference type="Gene3D" id="1.10.290.10">
    <property type="entry name" value="Topoisomerase I, domain 4"/>
    <property type="match status" value="1"/>
</dbReference>
<dbReference type="EC" id="5.6.2.-" evidence="9"/>
<dbReference type="PANTHER" id="PTHR43505:SF1">
    <property type="entry name" value="REVERSE GYRASE"/>
    <property type="match status" value="1"/>
</dbReference>
<feature type="region of interest" description="Topoisomerase I" evidence="9">
    <location>
        <begin position="605"/>
        <end position="1228"/>
    </location>
</feature>
<dbReference type="GO" id="GO:0008094">
    <property type="term" value="F:ATP-dependent activity, acting on DNA"/>
    <property type="evidence" value="ECO:0007669"/>
    <property type="project" value="UniProtKB-UniRule"/>
</dbReference>
<dbReference type="InterPro" id="IPR014001">
    <property type="entry name" value="Helicase_ATP-bd"/>
</dbReference>
<feature type="domain" description="Toprim" evidence="11">
    <location>
        <begin position="609"/>
        <end position="771"/>
    </location>
</feature>
<evidence type="ECO:0000256" key="4">
    <source>
        <dbReference type="ARBA" id="ARBA00022833"/>
    </source>
</evidence>
<dbReference type="Gene3D" id="3.40.50.140">
    <property type="match status" value="1"/>
</dbReference>
<comment type="function">
    <text evidence="9">Modifies the topological state of DNA by introducing positive supercoils in an ATP-dependent process, increasing the linking number in steps of +1. Binds to single-stranded DNA, transiently cleaves and then rejoins the ends, introducing a positive supercoil in the process. The scissile phosphodiester is attacked by the catalytic tyrosine of the enzyme, resulting in the formation of a DNA-(5'-phosphotyrosyl)-enzyme intermediate. Probably involved in rewinding DNA strands in regions of the chromosome that have opened up to allow replication, transcription, DNA repair and/or for DNA protection.</text>
</comment>
<dbReference type="PROSITE" id="PS52039">
    <property type="entry name" value="TOPO_IA_2"/>
    <property type="match status" value="1"/>
</dbReference>
<dbReference type="Gene3D" id="3.40.50.300">
    <property type="entry name" value="P-loop containing nucleotide triphosphate hydrolases"/>
    <property type="match status" value="3"/>
</dbReference>
<evidence type="ECO:0000259" key="11">
    <source>
        <dbReference type="PROSITE" id="PS50880"/>
    </source>
</evidence>
<evidence type="ECO:0000256" key="6">
    <source>
        <dbReference type="ARBA" id="ARBA00023125"/>
    </source>
</evidence>
<evidence type="ECO:0000259" key="13">
    <source>
        <dbReference type="PROSITE" id="PS52039"/>
    </source>
</evidence>
<dbReference type="InterPro" id="IPR023405">
    <property type="entry name" value="Topo_IA_core_domain"/>
</dbReference>
<feature type="domain" description="Helicase ATP-binding" evidence="12">
    <location>
        <begin position="72"/>
        <end position="297"/>
    </location>
</feature>
<dbReference type="EMBL" id="CP002098">
    <property type="protein sequence ID" value="ADM27064.1"/>
    <property type="molecule type" value="Genomic_DNA"/>
</dbReference>
<dbReference type="InterPro" id="IPR006171">
    <property type="entry name" value="TOPRIM_dom"/>
</dbReference>
<evidence type="ECO:0000256" key="5">
    <source>
        <dbReference type="ARBA" id="ARBA00023029"/>
    </source>
</evidence>
<evidence type="ECO:0000256" key="9">
    <source>
        <dbReference type="HAMAP-Rule" id="MF_01125"/>
    </source>
</evidence>
<dbReference type="SMART" id="SM00493">
    <property type="entry name" value="TOPRIM"/>
    <property type="match status" value="1"/>
</dbReference>
<dbReference type="GO" id="GO:0003677">
    <property type="term" value="F:DNA binding"/>
    <property type="evidence" value="ECO:0007669"/>
    <property type="project" value="UniProtKB-UniRule"/>
</dbReference>
<keyword evidence="9" id="KW-0378">Hydrolase</keyword>